<dbReference type="EMBL" id="MU274944">
    <property type="protein sequence ID" value="KAI0084334.1"/>
    <property type="molecule type" value="Genomic_DNA"/>
</dbReference>
<name>A0ACB8TQY3_9APHY</name>
<proteinExistence type="predicted"/>
<organism evidence="1 2">
    <name type="scientific">Irpex rosettiformis</name>
    <dbReference type="NCBI Taxonomy" id="378272"/>
    <lineage>
        <taxon>Eukaryota</taxon>
        <taxon>Fungi</taxon>
        <taxon>Dikarya</taxon>
        <taxon>Basidiomycota</taxon>
        <taxon>Agaricomycotina</taxon>
        <taxon>Agaricomycetes</taxon>
        <taxon>Polyporales</taxon>
        <taxon>Irpicaceae</taxon>
        <taxon>Irpex</taxon>
    </lineage>
</organism>
<comment type="caution">
    <text evidence="1">The sequence shown here is derived from an EMBL/GenBank/DDBJ whole genome shotgun (WGS) entry which is preliminary data.</text>
</comment>
<gene>
    <name evidence="1" type="ORF">BDY19DRAFT_543885</name>
</gene>
<sequence>MDPFYELYTQLGRFILISAFRLLSLAGTVLTVIGVVAYLVAFLYSVRVSCGSLIEAHQPIILWTVYITRKLATSPYHYSSNGLNELVNGNTISPRFPEGHYPQRDFAAKYDLGVEPGSGSNGFVLQARRRRDGLEVALKFVLKRNSAKYWEQHPVYGPVPLDVIAMDRARHENTVALLDVFSDDRYLYIVSVFARFCRSSEPHSQVQELHGTLSYPQGEEDK</sequence>
<keyword evidence="2" id="KW-1185">Reference proteome</keyword>
<evidence type="ECO:0000313" key="1">
    <source>
        <dbReference type="EMBL" id="KAI0084334.1"/>
    </source>
</evidence>
<accession>A0ACB8TQY3</accession>
<dbReference type="Proteomes" id="UP001055072">
    <property type="component" value="Unassembled WGS sequence"/>
</dbReference>
<reference evidence="1" key="1">
    <citation type="journal article" date="2021" name="Environ. Microbiol.">
        <title>Gene family expansions and transcriptome signatures uncover fungal adaptations to wood decay.</title>
        <authorList>
            <person name="Hage H."/>
            <person name="Miyauchi S."/>
            <person name="Viragh M."/>
            <person name="Drula E."/>
            <person name="Min B."/>
            <person name="Chaduli D."/>
            <person name="Navarro D."/>
            <person name="Favel A."/>
            <person name="Norest M."/>
            <person name="Lesage-Meessen L."/>
            <person name="Balint B."/>
            <person name="Merenyi Z."/>
            <person name="de Eugenio L."/>
            <person name="Morin E."/>
            <person name="Martinez A.T."/>
            <person name="Baldrian P."/>
            <person name="Stursova M."/>
            <person name="Martinez M.J."/>
            <person name="Novotny C."/>
            <person name="Magnuson J.K."/>
            <person name="Spatafora J.W."/>
            <person name="Maurice S."/>
            <person name="Pangilinan J."/>
            <person name="Andreopoulos W."/>
            <person name="LaButti K."/>
            <person name="Hundley H."/>
            <person name="Na H."/>
            <person name="Kuo A."/>
            <person name="Barry K."/>
            <person name="Lipzen A."/>
            <person name="Henrissat B."/>
            <person name="Riley R."/>
            <person name="Ahrendt S."/>
            <person name="Nagy L.G."/>
            <person name="Grigoriev I.V."/>
            <person name="Martin F."/>
            <person name="Rosso M.N."/>
        </authorList>
    </citation>
    <scope>NUCLEOTIDE SEQUENCE</scope>
    <source>
        <strain evidence="1">CBS 384.51</strain>
    </source>
</reference>
<evidence type="ECO:0000313" key="2">
    <source>
        <dbReference type="Proteomes" id="UP001055072"/>
    </source>
</evidence>
<protein>
    <submittedName>
        <fullName evidence="1">Uncharacterized protein</fullName>
    </submittedName>
</protein>